<organism evidence="2 3">
    <name type="scientific">Elysia crispata</name>
    <name type="common">lettuce slug</name>
    <dbReference type="NCBI Taxonomy" id="231223"/>
    <lineage>
        <taxon>Eukaryota</taxon>
        <taxon>Metazoa</taxon>
        <taxon>Spiralia</taxon>
        <taxon>Lophotrochozoa</taxon>
        <taxon>Mollusca</taxon>
        <taxon>Gastropoda</taxon>
        <taxon>Heterobranchia</taxon>
        <taxon>Euthyneura</taxon>
        <taxon>Panpulmonata</taxon>
        <taxon>Sacoglossa</taxon>
        <taxon>Placobranchoidea</taxon>
        <taxon>Plakobranchidae</taxon>
        <taxon>Elysia</taxon>
    </lineage>
</organism>
<dbReference type="SUPFAM" id="SSF53649">
    <property type="entry name" value="Alkaline phosphatase-like"/>
    <property type="match status" value="1"/>
</dbReference>
<dbReference type="InterPro" id="IPR017850">
    <property type="entry name" value="Alkaline_phosphatase_core_sf"/>
</dbReference>
<feature type="chain" id="PRO_5041982891" description="Ectonucleotide pyrophosphatase/phosphodiesterase family member 5" evidence="1">
    <location>
        <begin position="25"/>
        <end position="459"/>
    </location>
</feature>
<dbReference type="EMBL" id="JAWDGP010003178">
    <property type="protein sequence ID" value="KAK3776747.1"/>
    <property type="molecule type" value="Genomic_DNA"/>
</dbReference>
<dbReference type="Proteomes" id="UP001283361">
    <property type="component" value="Unassembled WGS sequence"/>
</dbReference>
<dbReference type="CDD" id="cd16018">
    <property type="entry name" value="Enpp"/>
    <property type="match status" value="1"/>
</dbReference>
<dbReference type="AlphaFoldDB" id="A0AAE1DNE4"/>
<gene>
    <name evidence="2" type="ORF">RRG08_040313</name>
</gene>
<proteinExistence type="predicted"/>
<comment type="caution">
    <text evidence="2">The sequence shown here is derived from an EMBL/GenBank/DDBJ whole genome shotgun (WGS) entry which is preliminary data.</text>
</comment>
<name>A0AAE1DNE4_9GAST</name>
<evidence type="ECO:0000256" key="1">
    <source>
        <dbReference type="SAM" id="SignalP"/>
    </source>
</evidence>
<dbReference type="Gene3D" id="3.40.720.10">
    <property type="entry name" value="Alkaline Phosphatase, subunit A"/>
    <property type="match status" value="1"/>
</dbReference>
<accession>A0AAE1DNE4</accession>
<reference evidence="2" key="1">
    <citation type="journal article" date="2023" name="G3 (Bethesda)">
        <title>A reference genome for the long-term kleptoplast-retaining sea slug Elysia crispata morphotype clarki.</title>
        <authorList>
            <person name="Eastman K.E."/>
            <person name="Pendleton A.L."/>
            <person name="Shaikh M.A."/>
            <person name="Suttiyut T."/>
            <person name="Ogas R."/>
            <person name="Tomko P."/>
            <person name="Gavelis G."/>
            <person name="Widhalm J.R."/>
            <person name="Wisecaver J.H."/>
        </authorList>
    </citation>
    <scope>NUCLEOTIDE SEQUENCE</scope>
    <source>
        <strain evidence="2">ECLA1</strain>
    </source>
</reference>
<dbReference type="GO" id="GO:0016787">
    <property type="term" value="F:hydrolase activity"/>
    <property type="evidence" value="ECO:0007669"/>
    <property type="project" value="UniProtKB-ARBA"/>
</dbReference>
<keyword evidence="1" id="KW-0732">Signal</keyword>
<evidence type="ECO:0008006" key="4">
    <source>
        <dbReference type="Google" id="ProtNLM"/>
    </source>
</evidence>
<protein>
    <recommendedName>
        <fullName evidence="4">Ectonucleotide pyrophosphatase/phosphodiesterase family member 5</fullName>
    </recommendedName>
</protein>
<dbReference type="PANTHER" id="PTHR10151">
    <property type="entry name" value="ECTONUCLEOTIDE PYROPHOSPHATASE/PHOSPHODIESTERASE"/>
    <property type="match status" value="1"/>
</dbReference>
<dbReference type="Pfam" id="PF01663">
    <property type="entry name" value="Phosphodiest"/>
    <property type="match status" value="1"/>
</dbReference>
<evidence type="ECO:0000313" key="2">
    <source>
        <dbReference type="EMBL" id="KAK3776747.1"/>
    </source>
</evidence>
<dbReference type="PANTHER" id="PTHR10151:SF120">
    <property type="entry name" value="BIS(5'-ADENOSYL)-TRIPHOSPHATASE"/>
    <property type="match status" value="1"/>
</dbReference>
<dbReference type="InterPro" id="IPR002591">
    <property type="entry name" value="Phosphodiest/P_Trfase"/>
</dbReference>
<keyword evidence="3" id="KW-1185">Reference proteome</keyword>
<dbReference type="Gene3D" id="3.30.1360.180">
    <property type="match status" value="1"/>
</dbReference>
<sequence length="459" mass="52197">MEPLRSTSWIMMSLMLCTMQPAQAAPVGNKTKVILVSMDGFRHDYLTFVNNTPNFDRMLQEGVTMPWIRNTFTTLTFPCHFTMVTGLYEESHGIIANNMYDEDMSPRYFGMGTTVDEWWTGHETIWTSAQKAGLKAGVYFWVGSASKIEGVRPEKWFRYNGSIPFEERVDTLVKWMSEDDFDLGLIYFNEPDHTAHTNGPRGKKTLHEIERMDGILGRLLDKLTETNLLDKVNLIVTSDHGMAETDSDTKLIDLRDYVNSTLVKNVVQQGALAHLIPQPGKTQDLVDALKDVEHMRVLVKEDNTPERLHYKDHSRIQPVVLLADEGWTISENGTWRRLNMVRFLGDHGYDNILNSMRPIFVARGPAFKQNAVVESIDTVDIYPLMCHLLNIEPAPNNGSLQRAATLLRVPPRTPQPINSPTTPQPINCLSDWSTRPEVCSYLLGALFLLNRLIKYSIVL</sequence>
<evidence type="ECO:0000313" key="3">
    <source>
        <dbReference type="Proteomes" id="UP001283361"/>
    </source>
</evidence>
<feature type="signal peptide" evidence="1">
    <location>
        <begin position="1"/>
        <end position="24"/>
    </location>
</feature>